<dbReference type="Pfam" id="PF04542">
    <property type="entry name" value="Sigma70_r2"/>
    <property type="match status" value="1"/>
</dbReference>
<dbReference type="InterPro" id="IPR014322">
    <property type="entry name" value="RNA_pol_sigma-B/F/G"/>
</dbReference>
<dbReference type="SUPFAM" id="SSF88659">
    <property type="entry name" value="Sigma3 and sigma4 domains of RNA polymerase sigma factors"/>
    <property type="match status" value="2"/>
</dbReference>
<evidence type="ECO:0000256" key="4">
    <source>
        <dbReference type="ARBA" id="ARBA00023163"/>
    </source>
</evidence>
<dbReference type="Pfam" id="PF04539">
    <property type="entry name" value="Sigma70_r3"/>
    <property type="match status" value="1"/>
</dbReference>
<evidence type="ECO:0000256" key="3">
    <source>
        <dbReference type="ARBA" id="ARBA00023125"/>
    </source>
</evidence>
<organism evidence="8 9">
    <name type="scientific">Mycobacterium lehmannii</name>
    <dbReference type="NCBI Taxonomy" id="2048550"/>
    <lineage>
        <taxon>Bacteria</taxon>
        <taxon>Bacillati</taxon>
        <taxon>Actinomycetota</taxon>
        <taxon>Actinomycetes</taxon>
        <taxon>Mycobacteriales</taxon>
        <taxon>Mycobacteriaceae</taxon>
        <taxon>Mycobacterium</taxon>
    </lineage>
</organism>
<dbReference type="InterPro" id="IPR007630">
    <property type="entry name" value="RNA_pol_sigma70_r4"/>
</dbReference>
<dbReference type="NCBIfam" id="TIGR02980">
    <property type="entry name" value="SigBFG"/>
    <property type="match status" value="1"/>
</dbReference>
<reference evidence="8 9" key="1">
    <citation type="submission" date="2016-01" db="EMBL/GenBank/DDBJ databases">
        <authorList>
            <consortium name="TB Trials Study Group"/>
            <person name="Sutton G."/>
            <person name="Brinkac L."/>
            <person name="Sanka R."/>
            <person name="Adams M."/>
            <person name="Lau E.L."/>
            <person name="Macaden R."/>
            <person name="Grewal H.M.S."/>
        </authorList>
    </citation>
    <scope>NUCLEOTIDE SEQUENCE [LARGE SCALE GENOMIC DNA]</scope>
    <source>
        <strain evidence="8 9">IS-1744</strain>
    </source>
</reference>
<dbReference type="Proteomes" id="UP000053707">
    <property type="component" value="Unassembled WGS sequence"/>
</dbReference>
<dbReference type="InterPro" id="IPR007624">
    <property type="entry name" value="RNA_pol_sigma70_r3"/>
</dbReference>
<dbReference type="InterPro" id="IPR014284">
    <property type="entry name" value="RNA_pol_sigma-70_dom"/>
</dbReference>
<keyword evidence="3" id="KW-0238">DNA-binding</keyword>
<dbReference type="NCBIfam" id="TIGR02937">
    <property type="entry name" value="sigma70-ECF"/>
    <property type="match status" value="1"/>
</dbReference>
<evidence type="ECO:0000259" key="6">
    <source>
        <dbReference type="Pfam" id="PF04542"/>
    </source>
</evidence>
<dbReference type="PANTHER" id="PTHR30385:SF4">
    <property type="entry name" value="RNA POLYMERASE SIGMA-E FACTOR"/>
    <property type="match status" value="1"/>
</dbReference>
<evidence type="ECO:0000256" key="2">
    <source>
        <dbReference type="ARBA" id="ARBA00023082"/>
    </source>
</evidence>
<protein>
    <submittedName>
        <fullName evidence="8">RNA polymerase subunit sigma</fullName>
    </submittedName>
</protein>
<gene>
    <name evidence="8" type="ORF">AU192_18650</name>
</gene>
<dbReference type="GO" id="GO:0016987">
    <property type="term" value="F:sigma factor activity"/>
    <property type="evidence" value="ECO:0007669"/>
    <property type="project" value="UniProtKB-KW"/>
</dbReference>
<accession>A0A101A982</accession>
<evidence type="ECO:0000256" key="1">
    <source>
        <dbReference type="ARBA" id="ARBA00023015"/>
    </source>
</evidence>
<dbReference type="Pfam" id="PF04545">
    <property type="entry name" value="Sigma70_r4"/>
    <property type="match status" value="1"/>
</dbReference>
<keyword evidence="4" id="KW-0804">Transcription</keyword>
<feature type="domain" description="RNA polymerase sigma-70 region 2" evidence="6">
    <location>
        <begin position="24"/>
        <end position="91"/>
    </location>
</feature>
<evidence type="ECO:0000313" key="8">
    <source>
        <dbReference type="EMBL" id="KUI18734.1"/>
    </source>
</evidence>
<dbReference type="Gene3D" id="1.10.10.10">
    <property type="entry name" value="Winged helix-like DNA-binding domain superfamily/Winged helix DNA-binding domain"/>
    <property type="match status" value="2"/>
</dbReference>
<feature type="domain" description="RNA polymerase sigma-70 region 4" evidence="7">
    <location>
        <begin position="189"/>
        <end position="236"/>
    </location>
</feature>
<feature type="domain" description="RNA polymerase sigma-70 region 3" evidence="5">
    <location>
        <begin position="105"/>
        <end position="160"/>
    </location>
</feature>
<keyword evidence="2" id="KW-0731">Sigma factor</keyword>
<comment type="caution">
    <text evidence="8">The sequence shown here is derived from an EMBL/GenBank/DDBJ whole genome shotgun (WGS) entry which is preliminary data.</text>
</comment>
<sequence>MFRHLKTLDEGSGAYHRQRDLICERCLPLADHIARRYRNRGESHEDLVQAARVGLVNALNRFDVDNGTEFLSFAVPTMMGEVRRHFRDHAWAVKVPRTVKDLQMRVNKATAKLAQGLGRAPTASEIAEDLGVDREQVVQAVIAGSNYSTLSTDIPAMRDDDSASIGDSFGGDDAGFDKVLDVETVRPLIAALPSRERDVLTLRFFEDMTQSQIAAQIGCSQMHVSRLLAKALETLRSQVKASFLAAAS</sequence>
<dbReference type="AlphaFoldDB" id="A0A101A982"/>
<dbReference type="CDD" id="cd06171">
    <property type="entry name" value="Sigma70_r4"/>
    <property type="match status" value="1"/>
</dbReference>
<dbReference type="InterPro" id="IPR036388">
    <property type="entry name" value="WH-like_DNA-bd_sf"/>
</dbReference>
<evidence type="ECO:0000259" key="5">
    <source>
        <dbReference type="Pfam" id="PF04539"/>
    </source>
</evidence>
<dbReference type="InterPro" id="IPR000943">
    <property type="entry name" value="RNA_pol_sigma70"/>
</dbReference>
<dbReference type="PRINTS" id="PR00046">
    <property type="entry name" value="SIGMA70FCT"/>
</dbReference>
<dbReference type="InterPro" id="IPR013325">
    <property type="entry name" value="RNA_pol_sigma_r2"/>
</dbReference>
<keyword evidence="1" id="KW-0805">Transcription regulation</keyword>
<proteinExistence type="predicted"/>
<dbReference type="Gene3D" id="1.20.120.1810">
    <property type="match status" value="1"/>
</dbReference>
<dbReference type="InterPro" id="IPR007627">
    <property type="entry name" value="RNA_pol_sigma70_r2"/>
</dbReference>
<evidence type="ECO:0000313" key="9">
    <source>
        <dbReference type="Proteomes" id="UP000053707"/>
    </source>
</evidence>
<dbReference type="GO" id="GO:0003677">
    <property type="term" value="F:DNA binding"/>
    <property type="evidence" value="ECO:0007669"/>
    <property type="project" value="UniProtKB-KW"/>
</dbReference>
<dbReference type="GO" id="GO:0006352">
    <property type="term" value="P:DNA-templated transcription initiation"/>
    <property type="evidence" value="ECO:0007669"/>
    <property type="project" value="InterPro"/>
</dbReference>
<dbReference type="PANTHER" id="PTHR30385">
    <property type="entry name" value="SIGMA FACTOR F FLAGELLAR"/>
    <property type="match status" value="1"/>
</dbReference>
<keyword evidence="9" id="KW-1185">Reference proteome</keyword>
<evidence type="ECO:0000259" key="7">
    <source>
        <dbReference type="Pfam" id="PF04545"/>
    </source>
</evidence>
<dbReference type="SUPFAM" id="SSF88946">
    <property type="entry name" value="Sigma2 domain of RNA polymerase sigma factors"/>
    <property type="match status" value="1"/>
</dbReference>
<dbReference type="InterPro" id="IPR013324">
    <property type="entry name" value="RNA_pol_sigma_r3/r4-like"/>
</dbReference>
<dbReference type="EMBL" id="LQIR01000011">
    <property type="protein sequence ID" value="KUI18734.1"/>
    <property type="molecule type" value="Genomic_DNA"/>
</dbReference>
<name>A0A101A982_9MYCO</name>